<keyword evidence="1" id="KW-0472">Membrane</keyword>
<feature type="transmembrane region" description="Helical" evidence="1">
    <location>
        <begin position="7"/>
        <end position="24"/>
    </location>
</feature>
<name>A0AB39BSN3_9BACI</name>
<proteinExistence type="predicted"/>
<protein>
    <submittedName>
        <fullName evidence="2">Uncharacterized protein</fullName>
    </submittedName>
</protein>
<evidence type="ECO:0000256" key="1">
    <source>
        <dbReference type="SAM" id="Phobius"/>
    </source>
</evidence>
<evidence type="ECO:0000313" key="2">
    <source>
        <dbReference type="EMBL" id="XDI36366.1"/>
    </source>
</evidence>
<gene>
    <name evidence="2" type="ORF">AB3N04_16925</name>
</gene>
<reference evidence="2" key="1">
    <citation type="submission" date="2024-07" db="EMBL/GenBank/DDBJ databases">
        <title>Identification and characteristics of an arsenic-resistant bacterial isolate, which belongs to a novel species.</title>
        <authorList>
            <person name="Juszczyk A."/>
            <person name="Kowalczyk A."/>
            <person name="Was K."/>
            <person name="Kosowicz W."/>
            <person name="Budzyn A."/>
            <person name="Latowski D."/>
        </authorList>
    </citation>
    <scope>NUCLEOTIDE SEQUENCE</scope>
    <source>
        <strain evidence="2">As8PL</strain>
    </source>
</reference>
<accession>A0AB39BSN3</accession>
<organism evidence="2">
    <name type="scientific">Alkalihalophilus sp. As8PL</name>
    <dbReference type="NCBI Taxonomy" id="3237103"/>
    <lineage>
        <taxon>Bacteria</taxon>
        <taxon>Bacillati</taxon>
        <taxon>Bacillota</taxon>
        <taxon>Bacilli</taxon>
        <taxon>Bacillales</taxon>
        <taxon>Bacillaceae</taxon>
        <taxon>Alkalihalophilus</taxon>
    </lineage>
</organism>
<sequence>MITFLSAGIVVTLLSISLFGYGWIIGQEFLFGPFIASLIGINFLFITYIQYKQMKEDGSL</sequence>
<keyword evidence="1" id="KW-1133">Transmembrane helix</keyword>
<dbReference type="EMBL" id="CP162551">
    <property type="protein sequence ID" value="XDI36366.1"/>
    <property type="molecule type" value="Genomic_DNA"/>
</dbReference>
<feature type="transmembrane region" description="Helical" evidence="1">
    <location>
        <begin position="30"/>
        <end position="51"/>
    </location>
</feature>
<dbReference type="RefSeq" id="WP_368503822.1">
    <property type="nucleotide sequence ID" value="NZ_CP162551.1"/>
</dbReference>
<keyword evidence="1" id="KW-0812">Transmembrane</keyword>
<dbReference type="AlphaFoldDB" id="A0AB39BSN3"/>